<feature type="compositionally biased region" description="Basic and acidic residues" evidence="10">
    <location>
        <begin position="417"/>
        <end position="427"/>
    </location>
</feature>
<evidence type="ECO:0000256" key="6">
    <source>
        <dbReference type="ARBA" id="ARBA00022833"/>
    </source>
</evidence>
<dbReference type="GO" id="GO:0006511">
    <property type="term" value="P:ubiquitin-dependent protein catabolic process"/>
    <property type="evidence" value="ECO:0007669"/>
    <property type="project" value="TreeGrafter"/>
</dbReference>
<evidence type="ECO:0000256" key="2">
    <source>
        <dbReference type="ARBA" id="ARBA00022679"/>
    </source>
</evidence>
<dbReference type="InterPro" id="IPR018957">
    <property type="entry name" value="Znf_C3HC4_RING-type"/>
</dbReference>
<dbReference type="SUPFAM" id="SSF57850">
    <property type="entry name" value="RING/U-box"/>
    <property type="match status" value="1"/>
</dbReference>
<keyword evidence="13" id="KW-1185">Reference proteome</keyword>
<evidence type="ECO:0000256" key="9">
    <source>
        <dbReference type="PROSITE-ProRule" id="PRU00175"/>
    </source>
</evidence>
<evidence type="ECO:0000256" key="3">
    <source>
        <dbReference type="ARBA" id="ARBA00022723"/>
    </source>
</evidence>
<keyword evidence="7" id="KW-0539">Nucleus</keyword>
<proteinExistence type="predicted"/>
<evidence type="ECO:0000256" key="4">
    <source>
        <dbReference type="ARBA" id="ARBA00022771"/>
    </source>
</evidence>
<sequence>MSQDPLQKPSTSLKRRASLTFEGMEDDSRKRVKESAPFDEGISPEKEQPVIISGQALADDLEQELQCGCCSALLYRPVIVSPCQHYFCGSCCALWVRNGGTNCPACRGASTTVSPSRPLQVMVDVLLRADPSRGRSQSEKQQADEIYRPGQSFRIPSPREVSPEPTIPQTVEFARPCPHCLPGNRYGWRCSQPIPDPATDPDNAWHVDDGSPPGHGYCGNCENLLALRAPTTTKCDMCQVSFCGIGVQGRCIAASLMSQHPHGMSDIGDLIQSAEVYECFDGNTVEVDIMLDYLTANRITPRYIYREIIEHIQSQPRKFVPLIELDLFADVHSVAAGIDPGADGPRERICRLCATEVLLWGLKDWWIRERKKGFLDESVTIRKDCPDGSSCHHQGEHAHAKEFNHIIHPPEPQPQDVAHDHPERRDPVSIPTQPDHVAHTQPEQPPQTQPDTSSHLSMGNSEADVAAVLLGIDAAPPPASDDGFEHLQGYPDPVEPLF</sequence>
<dbReference type="GO" id="GO:0008270">
    <property type="term" value="F:zinc ion binding"/>
    <property type="evidence" value="ECO:0007669"/>
    <property type="project" value="UniProtKB-KW"/>
</dbReference>
<dbReference type="GO" id="GO:0016567">
    <property type="term" value="P:protein ubiquitination"/>
    <property type="evidence" value="ECO:0007669"/>
    <property type="project" value="TreeGrafter"/>
</dbReference>
<feature type="compositionally biased region" description="Basic and acidic residues" evidence="10">
    <location>
        <begin position="26"/>
        <end position="36"/>
    </location>
</feature>
<dbReference type="PANTHER" id="PTHR16079:SF4">
    <property type="entry name" value="E3 UBIQUITIN-PROTEIN LIGASE CHFR"/>
    <property type="match status" value="1"/>
</dbReference>
<dbReference type="PANTHER" id="PTHR16079">
    <property type="entry name" value="UBIQUITIN LIGASE PROTEIN CHFR"/>
    <property type="match status" value="1"/>
</dbReference>
<dbReference type="PROSITE" id="PS50089">
    <property type="entry name" value="ZF_RING_2"/>
    <property type="match status" value="1"/>
</dbReference>
<feature type="compositionally biased region" description="Polar residues" evidence="10">
    <location>
        <begin position="451"/>
        <end position="460"/>
    </location>
</feature>
<dbReference type="InterPro" id="IPR001841">
    <property type="entry name" value="Znf_RING"/>
</dbReference>
<dbReference type="RefSeq" id="XP_009546263.1">
    <property type="nucleotide sequence ID" value="XM_009547968.1"/>
</dbReference>
<keyword evidence="5" id="KW-0833">Ubl conjugation pathway</keyword>
<evidence type="ECO:0000256" key="10">
    <source>
        <dbReference type="SAM" id="MobiDB-lite"/>
    </source>
</evidence>
<dbReference type="Gene3D" id="3.30.40.10">
    <property type="entry name" value="Zinc/RING finger domain, C3HC4 (zinc finger)"/>
    <property type="match status" value="1"/>
</dbReference>
<evidence type="ECO:0000256" key="5">
    <source>
        <dbReference type="ARBA" id="ARBA00022786"/>
    </source>
</evidence>
<accession>W4K752</accession>
<dbReference type="Proteomes" id="UP000030671">
    <property type="component" value="Unassembled WGS sequence"/>
</dbReference>
<name>W4K752_HETIT</name>
<evidence type="ECO:0000256" key="8">
    <source>
        <dbReference type="ARBA" id="ARBA00023306"/>
    </source>
</evidence>
<keyword evidence="6" id="KW-0862">Zinc</keyword>
<dbReference type="OrthoDB" id="1305878at2759"/>
<dbReference type="InterPro" id="IPR013083">
    <property type="entry name" value="Znf_RING/FYVE/PHD"/>
</dbReference>
<comment type="subcellular location">
    <subcellularLocation>
        <location evidence="1">Nucleus</location>
    </subcellularLocation>
</comment>
<gene>
    <name evidence="12" type="ORF">HETIRDRAFT_434141</name>
</gene>
<feature type="compositionally biased region" description="Polar residues" evidence="10">
    <location>
        <begin position="1"/>
        <end position="12"/>
    </location>
</feature>
<dbReference type="EMBL" id="KI925458">
    <property type="protein sequence ID" value="ETW81633.1"/>
    <property type="molecule type" value="Genomic_DNA"/>
</dbReference>
<dbReference type="InParanoid" id="W4K752"/>
<evidence type="ECO:0000313" key="12">
    <source>
        <dbReference type="EMBL" id="ETW81633.1"/>
    </source>
</evidence>
<dbReference type="eggNOG" id="KOG0802">
    <property type="taxonomic scope" value="Eukaryota"/>
</dbReference>
<dbReference type="Pfam" id="PF17979">
    <property type="entry name" value="zf-CRD"/>
    <property type="match status" value="1"/>
</dbReference>
<keyword evidence="2" id="KW-0808">Transferase</keyword>
<keyword evidence="3" id="KW-0479">Metal-binding</keyword>
<dbReference type="GeneID" id="20674727"/>
<dbReference type="GO" id="GO:0004842">
    <property type="term" value="F:ubiquitin-protein transferase activity"/>
    <property type="evidence" value="ECO:0007669"/>
    <property type="project" value="TreeGrafter"/>
</dbReference>
<evidence type="ECO:0000256" key="1">
    <source>
        <dbReference type="ARBA" id="ARBA00004123"/>
    </source>
</evidence>
<organism evidence="12 13">
    <name type="scientific">Heterobasidion irregulare (strain TC 32-1)</name>
    <dbReference type="NCBI Taxonomy" id="747525"/>
    <lineage>
        <taxon>Eukaryota</taxon>
        <taxon>Fungi</taxon>
        <taxon>Dikarya</taxon>
        <taxon>Basidiomycota</taxon>
        <taxon>Agaricomycotina</taxon>
        <taxon>Agaricomycetes</taxon>
        <taxon>Russulales</taxon>
        <taxon>Bondarzewiaceae</taxon>
        <taxon>Heterobasidion</taxon>
        <taxon>Heterobasidion annosum species complex</taxon>
    </lineage>
</organism>
<evidence type="ECO:0000259" key="11">
    <source>
        <dbReference type="PROSITE" id="PS50089"/>
    </source>
</evidence>
<dbReference type="STRING" id="747525.W4K752"/>
<dbReference type="InterPro" id="IPR052256">
    <property type="entry name" value="E3_ubiquitin-ligase_CHFR"/>
</dbReference>
<dbReference type="KEGG" id="hir:HETIRDRAFT_434141"/>
<dbReference type="AlphaFoldDB" id="W4K752"/>
<keyword evidence="4 9" id="KW-0863">Zinc-finger</keyword>
<keyword evidence="8" id="KW-0131">Cell cycle</keyword>
<reference evidence="12 13" key="1">
    <citation type="journal article" date="2012" name="New Phytol.">
        <title>Insight into trade-off between wood decay and parasitism from the genome of a fungal forest pathogen.</title>
        <authorList>
            <person name="Olson A."/>
            <person name="Aerts A."/>
            <person name="Asiegbu F."/>
            <person name="Belbahri L."/>
            <person name="Bouzid O."/>
            <person name="Broberg A."/>
            <person name="Canback B."/>
            <person name="Coutinho P.M."/>
            <person name="Cullen D."/>
            <person name="Dalman K."/>
            <person name="Deflorio G."/>
            <person name="van Diepen L.T."/>
            <person name="Dunand C."/>
            <person name="Duplessis S."/>
            <person name="Durling M."/>
            <person name="Gonthier P."/>
            <person name="Grimwood J."/>
            <person name="Fossdal C.G."/>
            <person name="Hansson D."/>
            <person name="Henrissat B."/>
            <person name="Hietala A."/>
            <person name="Himmelstrand K."/>
            <person name="Hoffmeister D."/>
            <person name="Hogberg N."/>
            <person name="James T.Y."/>
            <person name="Karlsson M."/>
            <person name="Kohler A."/>
            <person name="Kues U."/>
            <person name="Lee Y.H."/>
            <person name="Lin Y.C."/>
            <person name="Lind M."/>
            <person name="Lindquist E."/>
            <person name="Lombard V."/>
            <person name="Lucas S."/>
            <person name="Lunden K."/>
            <person name="Morin E."/>
            <person name="Murat C."/>
            <person name="Park J."/>
            <person name="Raffaello T."/>
            <person name="Rouze P."/>
            <person name="Salamov A."/>
            <person name="Schmutz J."/>
            <person name="Solheim H."/>
            <person name="Stahlberg J."/>
            <person name="Velez H."/>
            <person name="de Vries R.P."/>
            <person name="Wiebenga A."/>
            <person name="Woodward S."/>
            <person name="Yakovlev I."/>
            <person name="Garbelotto M."/>
            <person name="Martin F."/>
            <person name="Grigoriev I.V."/>
            <person name="Stenlid J."/>
        </authorList>
    </citation>
    <scope>NUCLEOTIDE SEQUENCE [LARGE SCALE GENOMIC DNA]</scope>
    <source>
        <strain evidence="12 13">TC 32-1</strain>
    </source>
</reference>
<feature type="region of interest" description="Disordered" evidence="10">
    <location>
        <begin position="1"/>
        <end position="45"/>
    </location>
</feature>
<dbReference type="InterPro" id="IPR040909">
    <property type="entry name" value="CHFR_Znf-CRD"/>
</dbReference>
<evidence type="ECO:0000256" key="7">
    <source>
        <dbReference type="ARBA" id="ARBA00023242"/>
    </source>
</evidence>
<feature type="region of interest" description="Disordered" evidence="10">
    <location>
        <begin position="406"/>
        <end position="498"/>
    </location>
</feature>
<feature type="domain" description="RING-type" evidence="11">
    <location>
        <begin position="67"/>
        <end position="107"/>
    </location>
</feature>
<protein>
    <recommendedName>
        <fullName evidence="11">RING-type domain-containing protein</fullName>
    </recommendedName>
</protein>
<dbReference type="Pfam" id="PF00097">
    <property type="entry name" value="zf-C3HC4"/>
    <property type="match status" value="1"/>
</dbReference>
<evidence type="ECO:0000313" key="13">
    <source>
        <dbReference type="Proteomes" id="UP000030671"/>
    </source>
</evidence>
<dbReference type="HOGENOM" id="CLU_015200_0_0_1"/>
<dbReference type="GO" id="GO:0005634">
    <property type="term" value="C:nucleus"/>
    <property type="evidence" value="ECO:0007669"/>
    <property type="project" value="UniProtKB-SubCell"/>
</dbReference>